<reference evidence="2" key="1">
    <citation type="submission" date="2024-06" db="EMBL/GenBank/DDBJ databases">
        <title>Lacrimispora cavernae sp. nov., a novel anaerobe isolated from bat guano pile inside a cave.</title>
        <authorList>
            <person name="Miller S.L."/>
            <person name="Lu N."/>
            <person name="King J."/>
            <person name="Sankaranarayanan K."/>
            <person name="Lawson P.A."/>
        </authorList>
    </citation>
    <scope>NUCLEOTIDE SEQUENCE</scope>
    <source>
        <strain evidence="2">BS-2</strain>
    </source>
</reference>
<gene>
    <name evidence="2" type="ORF">ABFV83_02815</name>
</gene>
<dbReference type="Gene3D" id="1.10.10.10">
    <property type="entry name" value="Winged helix-like DNA-binding domain superfamily/Winged helix DNA-binding domain"/>
    <property type="match status" value="1"/>
</dbReference>
<evidence type="ECO:0000313" key="2">
    <source>
        <dbReference type="EMBL" id="XBS54740.1"/>
    </source>
</evidence>
<dbReference type="InterPro" id="IPR036388">
    <property type="entry name" value="WH-like_DNA-bd_sf"/>
</dbReference>
<dbReference type="GO" id="GO:0003677">
    <property type="term" value="F:DNA binding"/>
    <property type="evidence" value="ECO:0007669"/>
    <property type="project" value="InterPro"/>
</dbReference>
<sequence length="140" mass="16115">MKTINLKDYYDHIGIDTYIDIPDEVFNIFEECRKAEQAYQSRIRYHKAYYSLDRGDGIEHSALFVSLSPDEIYERKLTSEQLHAAIATLPDKQAKRIYAHYFLGMSKVAIAKAEGVSKATIGQSIKGALKSIEHFLKKYY</sequence>
<accession>A0AAU7PQS1</accession>
<feature type="domain" description="RNA polymerase sigma factor 70 region 4 type 2" evidence="1">
    <location>
        <begin position="80"/>
        <end position="130"/>
    </location>
</feature>
<protein>
    <submittedName>
        <fullName evidence="2">Sigma-70 family RNA polymerase sigma factor</fullName>
    </submittedName>
</protein>
<organism evidence="2">
    <name type="scientific">Lacrimispora sp. BS-2</name>
    <dbReference type="NCBI Taxonomy" id="3151850"/>
    <lineage>
        <taxon>Bacteria</taxon>
        <taxon>Bacillati</taxon>
        <taxon>Bacillota</taxon>
        <taxon>Clostridia</taxon>
        <taxon>Lachnospirales</taxon>
        <taxon>Lachnospiraceae</taxon>
        <taxon>Lacrimispora</taxon>
    </lineage>
</organism>
<dbReference type="RefSeq" id="WP_349947431.1">
    <property type="nucleotide sequence ID" value="NZ_CP157940.1"/>
</dbReference>
<dbReference type="InterPro" id="IPR013324">
    <property type="entry name" value="RNA_pol_sigma_r3/r4-like"/>
</dbReference>
<dbReference type="EMBL" id="CP157940">
    <property type="protein sequence ID" value="XBS54740.1"/>
    <property type="molecule type" value="Genomic_DNA"/>
</dbReference>
<dbReference type="InterPro" id="IPR013249">
    <property type="entry name" value="RNA_pol_sigma70_r4_t2"/>
</dbReference>
<evidence type="ECO:0000259" key="1">
    <source>
        <dbReference type="Pfam" id="PF08281"/>
    </source>
</evidence>
<dbReference type="AlphaFoldDB" id="A0AAU7PQS1"/>
<name>A0AAU7PQS1_9FIRM</name>
<dbReference type="GO" id="GO:0016987">
    <property type="term" value="F:sigma factor activity"/>
    <property type="evidence" value="ECO:0007669"/>
    <property type="project" value="InterPro"/>
</dbReference>
<dbReference type="GO" id="GO:0006352">
    <property type="term" value="P:DNA-templated transcription initiation"/>
    <property type="evidence" value="ECO:0007669"/>
    <property type="project" value="InterPro"/>
</dbReference>
<dbReference type="SUPFAM" id="SSF88659">
    <property type="entry name" value="Sigma3 and sigma4 domains of RNA polymerase sigma factors"/>
    <property type="match status" value="1"/>
</dbReference>
<dbReference type="Pfam" id="PF08281">
    <property type="entry name" value="Sigma70_r4_2"/>
    <property type="match status" value="1"/>
</dbReference>
<proteinExistence type="predicted"/>